<comment type="caution">
    <text evidence="2">The sequence shown here is derived from an EMBL/GenBank/DDBJ whole genome shotgun (WGS) entry which is preliminary data.</text>
</comment>
<keyword evidence="3" id="KW-1185">Reference proteome</keyword>
<name>A0ABS6E3S0_9FIRM</name>
<dbReference type="InterPro" id="IPR052930">
    <property type="entry name" value="TA_antitoxin_MntA"/>
</dbReference>
<dbReference type="Proteomes" id="UP000749471">
    <property type="component" value="Unassembled WGS sequence"/>
</dbReference>
<organism evidence="2 3">
    <name type="scientific">Tissierella simiarum</name>
    <dbReference type="NCBI Taxonomy" id="2841534"/>
    <lineage>
        <taxon>Bacteria</taxon>
        <taxon>Bacillati</taxon>
        <taxon>Bacillota</taxon>
        <taxon>Tissierellia</taxon>
        <taxon>Tissierellales</taxon>
        <taxon>Tissierellaceae</taxon>
        <taxon>Tissierella</taxon>
    </lineage>
</organism>
<dbReference type="PANTHER" id="PTHR43852">
    <property type="entry name" value="NUCLEOTIDYLTRANSFERASE"/>
    <property type="match status" value="1"/>
</dbReference>
<dbReference type="PANTHER" id="PTHR43852:SF3">
    <property type="entry name" value="NUCLEOTIDYLTRANSFERASE"/>
    <property type="match status" value="1"/>
</dbReference>
<evidence type="ECO:0000313" key="3">
    <source>
        <dbReference type="Proteomes" id="UP000749471"/>
    </source>
</evidence>
<reference evidence="2 3" key="1">
    <citation type="submission" date="2021-06" db="EMBL/GenBank/DDBJ databases">
        <authorList>
            <person name="Sun Q."/>
            <person name="Li D."/>
        </authorList>
    </citation>
    <scope>NUCLEOTIDE SEQUENCE [LARGE SCALE GENOMIC DNA]</scope>
    <source>
        <strain evidence="2 3">MSJ-40</strain>
    </source>
</reference>
<sequence length="135" mass="16153">MNLIKRCKDILIKYENITFAYIFGSYVNEKIREDSDIDIAIYLEENIDGNEYLKIKMELTDACKREVDLVLLNDAVPLLKYEIYKNNILLFTRDKILESNYKVKILFEYNDMKKYLDLSYKKTIEKLKQEVEKNG</sequence>
<proteinExistence type="predicted"/>
<dbReference type="NCBIfam" id="NF047752">
    <property type="entry name" value="MntA_antitoxin"/>
    <property type="match status" value="1"/>
</dbReference>
<dbReference type="RefSeq" id="WP_216517131.1">
    <property type="nucleotide sequence ID" value="NZ_JAHLPM010000003.1"/>
</dbReference>
<gene>
    <name evidence="2" type="ORF">KQI42_04345</name>
</gene>
<feature type="domain" description="Polymerase beta nucleotidyltransferase" evidence="1">
    <location>
        <begin position="6"/>
        <end position="95"/>
    </location>
</feature>
<evidence type="ECO:0000259" key="1">
    <source>
        <dbReference type="Pfam" id="PF18765"/>
    </source>
</evidence>
<dbReference type="CDD" id="cd05403">
    <property type="entry name" value="NT_KNTase_like"/>
    <property type="match status" value="1"/>
</dbReference>
<dbReference type="InterPro" id="IPR041633">
    <property type="entry name" value="Polbeta"/>
</dbReference>
<dbReference type="EMBL" id="JAHLPM010000003">
    <property type="protein sequence ID" value="MBU5437226.1"/>
    <property type="molecule type" value="Genomic_DNA"/>
</dbReference>
<accession>A0ABS6E3S0</accession>
<dbReference type="Pfam" id="PF18765">
    <property type="entry name" value="Polbeta"/>
    <property type="match status" value="1"/>
</dbReference>
<protein>
    <submittedName>
        <fullName evidence="2">Nucleotidyltransferase domain-containing protein</fullName>
    </submittedName>
</protein>
<evidence type="ECO:0000313" key="2">
    <source>
        <dbReference type="EMBL" id="MBU5437226.1"/>
    </source>
</evidence>